<dbReference type="SUPFAM" id="SSF57959">
    <property type="entry name" value="Leucine zipper domain"/>
    <property type="match status" value="1"/>
</dbReference>
<evidence type="ECO:0000256" key="1">
    <source>
        <dbReference type="ARBA" id="ARBA00004123"/>
    </source>
</evidence>
<feature type="domain" description="BZIP" evidence="4">
    <location>
        <begin position="138"/>
        <end position="201"/>
    </location>
</feature>
<keyword evidence="2" id="KW-0539">Nucleus</keyword>
<sequence>MASNDSYINWILQDDPEDNPQLPNQQSSQTFQNSAIIIPSENPPSLTIPSDLSTEDLFTYLDDQTDPNFPTHFTENPQLQQTYTSIPDTIGSYTIPVCDSASLDQYTPLPIKACEHEAKGSSSPSDEDEPTPSQWKMMTSKERRQVRNKISARNFRNRRKEYITTLENKVEQYKAENSQLKLEVRWVRTTMKRIQEENDRLRVDLILLQAGIQPGNHNPGQSNSNTNNISTPWNNTNIPLQQAPLLSSPSSNGTLIQQDALTSSDDALNQWDFFLPATNTTYLSHATFPSIDLNAILSEKDRATLSTMPPSQLFTRYPLLAPALMSIVLEHTMRMNTEEFLTSSRLLLPPPPPSPITENPATKSPLFFSFTDELLFAPKFGSGLLPRPTQPTEKDIQRIWHAISSKPTTYNTIRLTAEADTTATPPQTRQSKCPLSWVQKQFCRFVINYVIVRYPQLDAQCRTYLPVCDTYRLKPITLPLTSS</sequence>
<dbReference type="PANTHER" id="PTHR40621:SF6">
    <property type="entry name" value="AP-1-LIKE TRANSCRIPTION FACTOR YAP1-RELATED"/>
    <property type="match status" value="1"/>
</dbReference>
<accession>A0A162XX85</accession>
<dbReference type="Gene3D" id="1.20.5.170">
    <property type="match status" value="1"/>
</dbReference>
<proteinExistence type="predicted"/>
<reference evidence="6" key="1">
    <citation type="submission" date="2015-06" db="EMBL/GenBank/DDBJ databases">
        <title>Expansion of signal transduction pathways in fungi by whole-genome duplication.</title>
        <authorList>
            <consortium name="DOE Joint Genome Institute"/>
            <person name="Corrochano L.M."/>
            <person name="Kuo A."/>
            <person name="Marcet-Houben M."/>
            <person name="Polaino S."/>
            <person name="Salamov A."/>
            <person name="Villalobos J.M."/>
            <person name="Alvarez M.I."/>
            <person name="Avalos J."/>
            <person name="Benito E.P."/>
            <person name="Benoit I."/>
            <person name="Burger G."/>
            <person name="Camino L.P."/>
            <person name="Canovas D."/>
            <person name="Cerda-Olmedo E."/>
            <person name="Cheng J.-F."/>
            <person name="Dominguez A."/>
            <person name="Elias M."/>
            <person name="Eslava A.P."/>
            <person name="Glaser F."/>
            <person name="Grimwood J."/>
            <person name="Gutierrez G."/>
            <person name="Heitman J."/>
            <person name="Henrissat B."/>
            <person name="Iturriaga E.A."/>
            <person name="Lang B.F."/>
            <person name="Lavin J.L."/>
            <person name="Lee S."/>
            <person name="Li W."/>
            <person name="Lindquist E."/>
            <person name="Lopez-Garcia S."/>
            <person name="Luque E.M."/>
            <person name="Marcos A.T."/>
            <person name="Martin J."/>
            <person name="McCluskey K."/>
            <person name="Medina H.R."/>
            <person name="Miralles-Duran A."/>
            <person name="Miyazaki A."/>
            <person name="Munoz-Torres E."/>
            <person name="Oguiza J.A."/>
            <person name="Ohm R."/>
            <person name="Olmedo M."/>
            <person name="Orejas M."/>
            <person name="Ortiz-Castellanos L."/>
            <person name="Pisabarro A.G."/>
            <person name="Rodriguez-Romero J."/>
            <person name="Ruiz-Herrera J."/>
            <person name="Ruiz-Vazquez R."/>
            <person name="Sanz C."/>
            <person name="Schackwitz W."/>
            <person name="Schmutz J."/>
            <person name="Shahriari M."/>
            <person name="Shelest E."/>
            <person name="Silva-Franco F."/>
            <person name="Soanes D."/>
            <person name="Syed K."/>
            <person name="Tagua V.G."/>
            <person name="Talbot N.J."/>
            <person name="Thon M."/>
            <person name="De vries R.P."/>
            <person name="Wiebenga A."/>
            <person name="Yadav J.S."/>
            <person name="Braun E.L."/>
            <person name="Baker S."/>
            <person name="Garre V."/>
            <person name="Horwitz B."/>
            <person name="Torres-Martinez S."/>
            <person name="Idnurm A."/>
            <person name="Herrera-Estrella A."/>
            <person name="Gabaldon T."/>
            <person name="Grigoriev I.V."/>
        </authorList>
    </citation>
    <scope>NUCLEOTIDE SEQUENCE [LARGE SCALE GENOMIC DNA]</scope>
    <source>
        <strain evidence="6">NRRL 1555(-)</strain>
    </source>
</reference>
<dbReference type="GO" id="GO:0001228">
    <property type="term" value="F:DNA-binding transcription activator activity, RNA polymerase II-specific"/>
    <property type="evidence" value="ECO:0007669"/>
    <property type="project" value="TreeGrafter"/>
</dbReference>
<feature type="region of interest" description="Disordered" evidence="3">
    <location>
        <begin position="214"/>
        <end position="235"/>
    </location>
</feature>
<evidence type="ECO:0000313" key="6">
    <source>
        <dbReference type="Proteomes" id="UP000077315"/>
    </source>
</evidence>
<feature type="region of interest" description="Disordered" evidence="3">
    <location>
        <begin position="1"/>
        <end position="30"/>
    </location>
</feature>
<dbReference type="RefSeq" id="XP_018295055.1">
    <property type="nucleotide sequence ID" value="XM_018441016.1"/>
</dbReference>
<feature type="compositionally biased region" description="Polar residues" evidence="3">
    <location>
        <begin position="215"/>
        <end position="235"/>
    </location>
</feature>
<dbReference type="EMBL" id="KV440975">
    <property type="protein sequence ID" value="OAD77015.1"/>
    <property type="molecule type" value="Genomic_DNA"/>
</dbReference>
<dbReference type="AlphaFoldDB" id="A0A162XX85"/>
<dbReference type="GeneID" id="29001922"/>
<protein>
    <submittedName>
        <fullName evidence="5">Basic-leucine zipper transcription factor</fullName>
    </submittedName>
</protein>
<dbReference type="CDD" id="cd14810">
    <property type="entry name" value="bZIP_u1"/>
    <property type="match status" value="1"/>
</dbReference>
<dbReference type="PANTHER" id="PTHR40621">
    <property type="entry name" value="TRANSCRIPTION FACTOR KAPC-RELATED"/>
    <property type="match status" value="1"/>
</dbReference>
<dbReference type="GO" id="GO:0000976">
    <property type="term" value="F:transcription cis-regulatory region binding"/>
    <property type="evidence" value="ECO:0007669"/>
    <property type="project" value="InterPro"/>
</dbReference>
<evidence type="ECO:0000313" key="5">
    <source>
        <dbReference type="EMBL" id="OAD77015.1"/>
    </source>
</evidence>
<evidence type="ECO:0000256" key="2">
    <source>
        <dbReference type="ARBA" id="ARBA00023242"/>
    </source>
</evidence>
<evidence type="ECO:0000256" key="3">
    <source>
        <dbReference type="SAM" id="MobiDB-lite"/>
    </source>
</evidence>
<dbReference type="OrthoDB" id="5571888at2759"/>
<dbReference type="GO" id="GO:0090575">
    <property type="term" value="C:RNA polymerase II transcription regulator complex"/>
    <property type="evidence" value="ECO:0007669"/>
    <property type="project" value="TreeGrafter"/>
</dbReference>
<dbReference type="PROSITE" id="PS00036">
    <property type="entry name" value="BZIP_BASIC"/>
    <property type="match status" value="1"/>
</dbReference>
<keyword evidence="6" id="KW-1185">Reference proteome</keyword>
<dbReference type="InterPro" id="IPR046347">
    <property type="entry name" value="bZIP_sf"/>
</dbReference>
<comment type="subcellular location">
    <subcellularLocation>
        <location evidence="1">Nucleus</location>
    </subcellularLocation>
</comment>
<dbReference type="InParanoid" id="A0A162XX85"/>
<dbReference type="InterPro" id="IPR050936">
    <property type="entry name" value="AP-1-like"/>
</dbReference>
<dbReference type="VEuPathDB" id="FungiDB:PHYBLDRAFT_62790"/>
<feature type="region of interest" description="Disordered" evidence="3">
    <location>
        <begin position="116"/>
        <end position="147"/>
    </location>
</feature>
<feature type="compositionally biased region" description="Polar residues" evidence="3">
    <location>
        <begin position="21"/>
        <end position="30"/>
    </location>
</feature>
<dbReference type="PROSITE" id="PS50217">
    <property type="entry name" value="BZIP"/>
    <property type="match status" value="1"/>
</dbReference>
<gene>
    <name evidence="5" type="ORF">PHYBLDRAFT_62790</name>
</gene>
<name>A0A162XX85_PHYB8</name>
<dbReference type="SMART" id="SM00338">
    <property type="entry name" value="BRLZ"/>
    <property type="match status" value="1"/>
</dbReference>
<dbReference type="STRING" id="763407.A0A162XX85"/>
<dbReference type="InterPro" id="IPR004827">
    <property type="entry name" value="bZIP"/>
</dbReference>
<dbReference type="Proteomes" id="UP000077315">
    <property type="component" value="Unassembled WGS sequence"/>
</dbReference>
<organism evidence="5 6">
    <name type="scientific">Phycomyces blakesleeanus (strain ATCC 8743b / DSM 1359 / FGSC 10004 / NBRC 33097 / NRRL 1555)</name>
    <dbReference type="NCBI Taxonomy" id="763407"/>
    <lineage>
        <taxon>Eukaryota</taxon>
        <taxon>Fungi</taxon>
        <taxon>Fungi incertae sedis</taxon>
        <taxon>Mucoromycota</taxon>
        <taxon>Mucoromycotina</taxon>
        <taxon>Mucoromycetes</taxon>
        <taxon>Mucorales</taxon>
        <taxon>Phycomycetaceae</taxon>
        <taxon>Phycomyces</taxon>
    </lineage>
</organism>
<dbReference type="Pfam" id="PF00170">
    <property type="entry name" value="bZIP_1"/>
    <property type="match status" value="1"/>
</dbReference>
<evidence type="ECO:0000259" key="4">
    <source>
        <dbReference type="PROSITE" id="PS50217"/>
    </source>
</evidence>